<evidence type="ECO:0000313" key="9">
    <source>
        <dbReference type="EMBL" id="SEW16138.1"/>
    </source>
</evidence>
<keyword evidence="3" id="KW-0808">Transferase</keyword>
<dbReference type="RefSeq" id="WP_091916153.1">
    <property type="nucleotide sequence ID" value="NZ_FOIQ01000004.1"/>
</dbReference>
<evidence type="ECO:0000313" key="10">
    <source>
        <dbReference type="Proteomes" id="UP000199373"/>
    </source>
</evidence>
<dbReference type="EMBL" id="FOIQ01000004">
    <property type="protein sequence ID" value="SEW16138.1"/>
    <property type="molecule type" value="Genomic_DNA"/>
</dbReference>
<dbReference type="SUPFAM" id="SSF55874">
    <property type="entry name" value="ATPase domain of HSP90 chaperone/DNA topoisomerase II/histidine kinase"/>
    <property type="match status" value="1"/>
</dbReference>
<organism evidence="9 10">
    <name type="scientific">Prevotella aff. ruminicola Tc2-24</name>
    <dbReference type="NCBI Taxonomy" id="81582"/>
    <lineage>
        <taxon>Bacteria</taxon>
        <taxon>Pseudomonadati</taxon>
        <taxon>Bacteroidota</taxon>
        <taxon>Bacteroidia</taxon>
        <taxon>Bacteroidales</taxon>
        <taxon>Prevotellaceae</taxon>
        <taxon>Prevotella</taxon>
    </lineage>
</organism>
<evidence type="ECO:0000256" key="4">
    <source>
        <dbReference type="ARBA" id="ARBA00022777"/>
    </source>
</evidence>
<sequence length="500" mass="55660">MNTKFFSLLLSLLFCCAVAHAQEAQKSALQQRAEADNEKGDIASARFHFIRAFEDYAGKGQIRQGVECGTKATALYYKENYYKEAFDLLQRIEQAIQSKEQDGSKKAALKYLTVKERLEMYIRMRRSANALDQINAMETLANATGDESVKNDLLYNKAIYYYTFGQNAQGNAVFKEMADKLTASKEYDKVDQVYQTLIANGRKAGNANLVAQSYSSYLAWKDSANALKHADEIGALKKQIADNEAAISEKDSSLTSRQLIIIGLCILAAALAAALAIGAVVLLRFIALTRKQKKTIRQANENNALKAKFISNISAQLDPTLQKLDSRAPEVKALMDFSKHIQTLSELENTAGEVELEETQVQPFCESLADKVRDKVKSGVTLTVNAPSMSAMINQDYVSHILLHLLNNAAEYTPEGGKIWLDYKKRGAHVHQFLVSDTGQGIPEEKREEIFKPFREIRDLTTGDGLGLPICKQMAINMNGDLDIDPEFTKGTRFVLNLHT</sequence>
<feature type="domain" description="Histidine kinase" evidence="8">
    <location>
        <begin position="330"/>
        <end position="500"/>
    </location>
</feature>
<comment type="catalytic activity">
    <reaction evidence="1">
        <text>ATP + protein L-histidine = ADP + protein N-phospho-L-histidine.</text>
        <dbReference type="EC" id="2.7.13.3"/>
    </reaction>
</comment>
<keyword evidence="6" id="KW-0812">Transmembrane</keyword>
<proteinExistence type="predicted"/>
<dbReference type="Proteomes" id="UP000199373">
    <property type="component" value="Unassembled WGS sequence"/>
</dbReference>
<keyword evidence="5" id="KW-0902">Two-component regulatory system</keyword>
<dbReference type="Pfam" id="PF02518">
    <property type="entry name" value="HATPase_c"/>
    <property type="match status" value="1"/>
</dbReference>
<keyword evidence="6" id="KW-1133">Transmembrane helix</keyword>
<dbReference type="GO" id="GO:0004673">
    <property type="term" value="F:protein histidine kinase activity"/>
    <property type="evidence" value="ECO:0007669"/>
    <property type="project" value="UniProtKB-EC"/>
</dbReference>
<feature type="chain" id="PRO_5011600249" description="histidine kinase" evidence="7">
    <location>
        <begin position="22"/>
        <end position="500"/>
    </location>
</feature>
<dbReference type="InterPro" id="IPR050736">
    <property type="entry name" value="Sensor_HK_Regulatory"/>
</dbReference>
<evidence type="ECO:0000256" key="1">
    <source>
        <dbReference type="ARBA" id="ARBA00000085"/>
    </source>
</evidence>
<evidence type="ECO:0000259" key="8">
    <source>
        <dbReference type="PROSITE" id="PS50109"/>
    </source>
</evidence>
<accession>A0A1I0PQM4</accession>
<evidence type="ECO:0000256" key="7">
    <source>
        <dbReference type="SAM" id="SignalP"/>
    </source>
</evidence>
<dbReference type="Gene3D" id="3.30.565.10">
    <property type="entry name" value="Histidine kinase-like ATPase, C-terminal domain"/>
    <property type="match status" value="1"/>
</dbReference>
<evidence type="ECO:0000256" key="3">
    <source>
        <dbReference type="ARBA" id="ARBA00022679"/>
    </source>
</evidence>
<feature type="transmembrane region" description="Helical" evidence="6">
    <location>
        <begin position="259"/>
        <end position="287"/>
    </location>
</feature>
<dbReference type="InterPro" id="IPR004358">
    <property type="entry name" value="Sig_transdc_His_kin-like_C"/>
</dbReference>
<keyword evidence="6" id="KW-0472">Membrane</keyword>
<dbReference type="PROSITE" id="PS50109">
    <property type="entry name" value="HIS_KIN"/>
    <property type="match status" value="1"/>
</dbReference>
<evidence type="ECO:0000256" key="6">
    <source>
        <dbReference type="SAM" id="Phobius"/>
    </source>
</evidence>
<dbReference type="InterPro" id="IPR036890">
    <property type="entry name" value="HATPase_C_sf"/>
</dbReference>
<dbReference type="InterPro" id="IPR003594">
    <property type="entry name" value="HATPase_dom"/>
</dbReference>
<dbReference type="PANTHER" id="PTHR43711:SF26">
    <property type="entry name" value="SENSOR HISTIDINE KINASE RCSC"/>
    <property type="match status" value="1"/>
</dbReference>
<evidence type="ECO:0000256" key="5">
    <source>
        <dbReference type="ARBA" id="ARBA00023012"/>
    </source>
</evidence>
<keyword evidence="7" id="KW-0732">Signal</keyword>
<dbReference type="SMART" id="SM00387">
    <property type="entry name" value="HATPase_c"/>
    <property type="match status" value="1"/>
</dbReference>
<protein>
    <recommendedName>
        <fullName evidence="2">histidine kinase</fullName>
        <ecNumber evidence="2">2.7.13.3</ecNumber>
    </recommendedName>
</protein>
<dbReference type="InterPro" id="IPR005467">
    <property type="entry name" value="His_kinase_dom"/>
</dbReference>
<feature type="signal peptide" evidence="7">
    <location>
        <begin position="1"/>
        <end position="21"/>
    </location>
</feature>
<gene>
    <name evidence="9" type="ORF">SAMN04487850_1908</name>
</gene>
<keyword evidence="10" id="KW-1185">Reference proteome</keyword>
<dbReference type="EC" id="2.7.13.3" evidence="2"/>
<dbReference type="PRINTS" id="PR00344">
    <property type="entry name" value="BCTRLSENSOR"/>
</dbReference>
<dbReference type="AlphaFoldDB" id="A0A1I0PQM4"/>
<name>A0A1I0PQM4_9BACT</name>
<dbReference type="PANTHER" id="PTHR43711">
    <property type="entry name" value="TWO-COMPONENT HISTIDINE KINASE"/>
    <property type="match status" value="1"/>
</dbReference>
<keyword evidence="4 9" id="KW-0418">Kinase</keyword>
<dbReference type="GO" id="GO:0000160">
    <property type="term" value="P:phosphorelay signal transduction system"/>
    <property type="evidence" value="ECO:0007669"/>
    <property type="project" value="UniProtKB-KW"/>
</dbReference>
<reference evidence="9 10" key="1">
    <citation type="submission" date="2016-10" db="EMBL/GenBank/DDBJ databases">
        <authorList>
            <person name="de Groot N.N."/>
        </authorList>
    </citation>
    <scope>NUCLEOTIDE SEQUENCE [LARGE SCALE GENOMIC DNA]</scope>
    <source>
        <strain evidence="9 10">TC2-24</strain>
    </source>
</reference>
<evidence type="ECO:0000256" key="2">
    <source>
        <dbReference type="ARBA" id="ARBA00012438"/>
    </source>
</evidence>